<dbReference type="InterPro" id="IPR031314">
    <property type="entry name" value="DNK_dom"/>
</dbReference>
<keyword evidence="3" id="KW-0067">ATP-binding</keyword>
<dbReference type="GO" id="GO:0005739">
    <property type="term" value="C:mitochondrion"/>
    <property type="evidence" value="ECO:0007669"/>
    <property type="project" value="TreeGrafter"/>
</dbReference>
<dbReference type="GO" id="GO:0005524">
    <property type="term" value="F:ATP binding"/>
    <property type="evidence" value="ECO:0007669"/>
    <property type="project" value="UniProtKB-KW"/>
</dbReference>
<dbReference type="Pfam" id="PF01712">
    <property type="entry name" value="dNK"/>
    <property type="match status" value="1"/>
</dbReference>
<dbReference type="OMA" id="HETHEDW"/>
<dbReference type="Proteomes" id="UP000887567">
    <property type="component" value="Unplaced"/>
</dbReference>
<dbReference type="InterPro" id="IPR002624">
    <property type="entry name" value="DCK/DGK"/>
</dbReference>
<evidence type="ECO:0000256" key="3">
    <source>
        <dbReference type="PIRSR" id="PIRSR000705-3"/>
    </source>
</evidence>
<dbReference type="PANTHER" id="PTHR10513:SF24">
    <property type="entry name" value="THYMIDINE KINASE 2, MITOCHONDRIAL"/>
    <property type="match status" value="1"/>
</dbReference>
<accession>A0A913XM17</accession>
<evidence type="ECO:0000313" key="5">
    <source>
        <dbReference type="EnsemblMetazoa" id="XP_020906471.1"/>
    </source>
</evidence>
<keyword evidence="6" id="KW-1185">Reference proteome</keyword>
<dbReference type="PANTHER" id="PTHR10513">
    <property type="entry name" value="DEOXYNUCLEOSIDE KINASE"/>
    <property type="match status" value="1"/>
</dbReference>
<keyword evidence="3" id="KW-0547">Nucleotide-binding</keyword>
<dbReference type="EnsemblMetazoa" id="XM_021050812.2">
    <property type="protein sequence ID" value="XP_020906471.1"/>
    <property type="gene ID" value="LOC110244608"/>
</dbReference>
<dbReference type="Gene3D" id="3.40.50.300">
    <property type="entry name" value="P-loop containing nucleotide triphosphate hydrolases"/>
    <property type="match status" value="1"/>
</dbReference>
<name>A0A913XM17_EXADI</name>
<dbReference type="InterPro" id="IPR027417">
    <property type="entry name" value="P-loop_NTPase"/>
</dbReference>
<dbReference type="FunFam" id="3.40.50.300:FF:001571">
    <property type="entry name" value="Deoxynucleoside kinase"/>
    <property type="match status" value="1"/>
</dbReference>
<evidence type="ECO:0000256" key="1">
    <source>
        <dbReference type="ARBA" id="ARBA00007420"/>
    </source>
</evidence>
<protein>
    <recommendedName>
        <fullName evidence="4">Deoxynucleoside kinase domain-containing protein</fullName>
    </recommendedName>
</protein>
<reference evidence="5" key="1">
    <citation type="submission" date="2022-11" db="UniProtKB">
        <authorList>
            <consortium name="EnsemblMetazoa"/>
        </authorList>
    </citation>
    <scope>IDENTIFICATION</scope>
</reference>
<feature type="binding site" evidence="3">
    <location>
        <begin position="167"/>
        <end position="171"/>
    </location>
    <ligand>
        <name>ATP</name>
        <dbReference type="ChEBI" id="CHEBI:30616"/>
    </ligand>
</feature>
<dbReference type="KEGG" id="epa:110244608"/>
<feature type="binding site" evidence="3">
    <location>
        <begin position="32"/>
        <end position="40"/>
    </location>
    <ligand>
        <name>ATP</name>
        <dbReference type="ChEBI" id="CHEBI:30616"/>
    </ligand>
</feature>
<dbReference type="OrthoDB" id="567086at2759"/>
<proteinExistence type="inferred from homology"/>
<dbReference type="PIRSF" id="PIRSF000705">
    <property type="entry name" value="DNK"/>
    <property type="match status" value="1"/>
</dbReference>
<dbReference type="GO" id="GO:0019136">
    <property type="term" value="F:deoxynucleoside kinase activity"/>
    <property type="evidence" value="ECO:0007669"/>
    <property type="project" value="InterPro"/>
</dbReference>
<organism evidence="5 6">
    <name type="scientific">Exaiptasia diaphana</name>
    <name type="common">Tropical sea anemone</name>
    <name type="synonym">Aiptasia pulchella</name>
    <dbReference type="NCBI Taxonomy" id="2652724"/>
    <lineage>
        <taxon>Eukaryota</taxon>
        <taxon>Metazoa</taxon>
        <taxon>Cnidaria</taxon>
        <taxon>Anthozoa</taxon>
        <taxon>Hexacorallia</taxon>
        <taxon>Actiniaria</taxon>
        <taxon>Aiptasiidae</taxon>
        <taxon>Exaiptasia</taxon>
    </lineage>
</organism>
<dbReference type="GeneID" id="110244608"/>
<dbReference type="InterPro" id="IPR050566">
    <property type="entry name" value="Deoxyribonucleoside_kinase"/>
</dbReference>
<evidence type="ECO:0000256" key="2">
    <source>
        <dbReference type="PIRSR" id="PIRSR000705-1"/>
    </source>
</evidence>
<sequence length="244" mass="28532">MIGIQDVMRGNEHCTLSEKNLKDRNITIAVEGNIGSGKTTLLKYFKQNPIVEVIEEPVKKWQNVGGENLLGLFYEDCMRWSYLFESYFLLTLMQVHKKPHTKPIKMIERSVYSGYYCFEHNLCVSGLMSQTEHSVHDHWFNWITEQEKPDLDLIVYLRTSPEKCMERIKMRNRNEETSVSMDLLNALHERHESWLIRKEHPLPAPVLVVDGNKTLDEMYRYYDTNCDSLLGISPPYQSVGVKVN</sequence>
<comment type="similarity">
    <text evidence="1">Belongs to the DCK/DGK family.</text>
</comment>
<feature type="domain" description="Deoxynucleoside kinase" evidence="4">
    <location>
        <begin position="28"/>
        <end position="217"/>
    </location>
</feature>
<feature type="active site" description="Proton acceptor" evidence="2">
    <location>
        <position position="108"/>
    </location>
</feature>
<evidence type="ECO:0000259" key="4">
    <source>
        <dbReference type="Pfam" id="PF01712"/>
    </source>
</evidence>
<dbReference type="CDD" id="cd01673">
    <property type="entry name" value="dNK"/>
    <property type="match status" value="1"/>
</dbReference>
<evidence type="ECO:0000313" key="6">
    <source>
        <dbReference type="Proteomes" id="UP000887567"/>
    </source>
</evidence>
<dbReference type="SUPFAM" id="SSF52540">
    <property type="entry name" value="P-loop containing nucleoside triphosphate hydrolases"/>
    <property type="match status" value="1"/>
</dbReference>
<dbReference type="AlphaFoldDB" id="A0A913XM17"/>
<dbReference type="RefSeq" id="XP_020906471.1">
    <property type="nucleotide sequence ID" value="XM_021050812.2"/>
</dbReference>